<dbReference type="RefSeq" id="WP_111740746.1">
    <property type="nucleotide sequence ID" value="NZ_LR698987.1"/>
</dbReference>
<dbReference type="AlphaFoldDB" id="A0A2X4V0N1"/>
<sequence>MKKMMPVLLILCATSAYAAEENTLKEGVKSTVSGIISAGKDMMSGAKDGVDEGRKSGDSIDGAVLVNDGENLKKYLNVSALKVEKTGDKEYQITLALRNDTDKIIRLTNLEEQKSLQLLDKDKFVAYLKVPHMDVSVPANAALRERFVFAQQEEVPTVLRLYGVDITLPAPSAP</sequence>
<evidence type="ECO:0000256" key="1">
    <source>
        <dbReference type="SAM" id="SignalP"/>
    </source>
</evidence>
<accession>A0A2X4V0N1</accession>
<feature type="chain" id="PRO_5015850894" evidence="1">
    <location>
        <begin position="19"/>
        <end position="174"/>
    </location>
</feature>
<name>A0A2X4V0N1_9GAMM</name>
<reference evidence="2 3" key="1">
    <citation type="submission" date="2018-06" db="EMBL/GenBank/DDBJ databases">
        <authorList>
            <consortium name="Pathogen Informatics"/>
            <person name="Doyle S."/>
        </authorList>
    </citation>
    <scope>NUCLEOTIDE SEQUENCE [LARGE SCALE GENOMIC DNA]</scope>
    <source>
        <strain evidence="2 3">NCTC12151</strain>
    </source>
</reference>
<dbReference type="Proteomes" id="UP000249005">
    <property type="component" value="Chromosome 1"/>
</dbReference>
<feature type="signal peptide" evidence="1">
    <location>
        <begin position="1"/>
        <end position="18"/>
    </location>
</feature>
<protein>
    <submittedName>
        <fullName evidence="2">Uncharacterized protein</fullName>
    </submittedName>
</protein>
<dbReference type="OrthoDB" id="88226at2"/>
<proteinExistence type="predicted"/>
<dbReference type="KEGG" id="lri:NCTC12151_02277"/>
<dbReference type="EMBL" id="LS483470">
    <property type="protein sequence ID" value="SQI41698.1"/>
    <property type="molecule type" value="Genomic_DNA"/>
</dbReference>
<keyword evidence="3" id="KW-1185">Reference proteome</keyword>
<evidence type="ECO:0000313" key="3">
    <source>
        <dbReference type="Proteomes" id="UP000249005"/>
    </source>
</evidence>
<keyword evidence="1" id="KW-0732">Signal</keyword>
<evidence type="ECO:0000313" key="2">
    <source>
        <dbReference type="EMBL" id="SQI41698.1"/>
    </source>
</evidence>
<organism evidence="2 3">
    <name type="scientific">Leminorella richardii</name>
    <dbReference type="NCBI Taxonomy" id="158841"/>
    <lineage>
        <taxon>Bacteria</taxon>
        <taxon>Pseudomonadati</taxon>
        <taxon>Pseudomonadota</taxon>
        <taxon>Gammaproteobacteria</taxon>
        <taxon>Enterobacterales</taxon>
        <taxon>Budviciaceae</taxon>
        <taxon>Leminorella</taxon>
    </lineage>
</organism>
<gene>
    <name evidence="2" type="ORF">NCTC12151_02277</name>
</gene>